<keyword evidence="3 18" id="KW-0436">Ligase</keyword>
<comment type="pathway">
    <text evidence="18 19">Cell wall biogenesis; peptidoglycan biosynthesis.</text>
</comment>
<feature type="binding site" evidence="18">
    <location>
        <begin position="44"/>
        <end position="46"/>
    </location>
    <ligand>
        <name>UDP-N-acetyl-alpha-D-muramoyl-L-alanyl-D-glutamate</name>
        <dbReference type="ChEBI" id="CHEBI:83900"/>
    </ligand>
</feature>
<accession>A0A060VIK9</accession>
<evidence type="ECO:0000256" key="2">
    <source>
        <dbReference type="ARBA" id="ARBA00022490"/>
    </source>
</evidence>
<evidence type="ECO:0000313" key="23">
    <source>
        <dbReference type="EMBL" id="STW48773.1"/>
    </source>
</evidence>
<feature type="domain" description="Mur ligase N-terminal catalytic" evidence="20">
    <location>
        <begin position="25"/>
        <end position="102"/>
    </location>
</feature>
<dbReference type="SUPFAM" id="SSF63418">
    <property type="entry name" value="MurE/MurF N-terminal domain"/>
    <property type="match status" value="1"/>
</dbReference>
<feature type="binding site" evidence="18">
    <location>
        <begin position="158"/>
        <end position="159"/>
    </location>
    <ligand>
        <name>UDP-N-acetyl-alpha-D-muramoyl-L-alanyl-D-glutamate</name>
        <dbReference type="ChEBI" id="CHEBI:83900"/>
    </ligand>
</feature>
<evidence type="ECO:0000313" key="24">
    <source>
        <dbReference type="Proteomes" id="UP000255167"/>
    </source>
</evidence>
<evidence type="ECO:0000259" key="20">
    <source>
        <dbReference type="Pfam" id="PF01225"/>
    </source>
</evidence>
<dbReference type="FunFam" id="3.40.1390.10:FF:000002">
    <property type="entry name" value="UDP-N-acetylmuramoyl-L-alanyl-D-glutamate--2,6-diaminopimelate ligase"/>
    <property type="match status" value="1"/>
</dbReference>
<comment type="function">
    <text evidence="18">Catalyzes the addition of meso-diaminopimelic acid to the nucleotide precursor UDP-N-acetylmuramoyl-L-alanyl-D-glutamate (UMAG) in the biosynthesis of bacterial cell-wall peptidoglycan.</text>
</comment>
<dbReference type="Gene3D" id="3.40.1190.10">
    <property type="entry name" value="Mur-like, catalytic domain"/>
    <property type="match status" value="1"/>
</dbReference>
<evidence type="ECO:0000256" key="16">
    <source>
        <dbReference type="ARBA" id="ARBA00076158"/>
    </source>
</evidence>
<dbReference type="InterPro" id="IPR036565">
    <property type="entry name" value="Mur-like_cat_sf"/>
</dbReference>
<keyword evidence="4 18" id="KW-0132">Cell division</keyword>
<evidence type="ECO:0000256" key="14">
    <source>
        <dbReference type="ARBA" id="ARBA00072883"/>
    </source>
</evidence>
<dbReference type="InterPro" id="IPR013221">
    <property type="entry name" value="Mur_ligase_cen"/>
</dbReference>
<dbReference type="Proteomes" id="UP000255167">
    <property type="component" value="Unassembled WGS sequence"/>
</dbReference>
<keyword evidence="8 18" id="KW-0133">Cell shape</keyword>
<gene>
    <name evidence="18 23" type="primary">murE</name>
    <name evidence="23" type="ORF">NCTC9617_05383</name>
</gene>
<dbReference type="SUPFAM" id="SSF53244">
    <property type="entry name" value="MurD-like peptide ligases, peptide-binding domain"/>
    <property type="match status" value="1"/>
</dbReference>
<feature type="binding site" evidence="18">
    <location>
        <position position="191"/>
    </location>
    <ligand>
        <name>UDP-N-acetyl-alpha-D-muramoyl-L-alanyl-D-glutamate</name>
        <dbReference type="ChEBI" id="CHEBI:83900"/>
    </ligand>
</feature>
<feature type="binding site" evidence="18">
    <location>
        <position position="185"/>
    </location>
    <ligand>
        <name>UDP-N-acetyl-alpha-D-muramoyl-L-alanyl-D-glutamate</name>
        <dbReference type="ChEBI" id="CHEBI:83900"/>
    </ligand>
</feature>
<feature type="domain" description="Mur ligase C-terminal" evidence="21">
    <location>
        <begin position="341"/>
        <end position="467"/>
    </location>
</feature>
<keyword evidence="7 18" id="KW-0460">Magnesium</keyword>
<dbReference type="InterPro" id="IPR000713">
    <property type="entry name" value="Mur_ligase_N"/>
</dbReference>
<dbReference type="PANTHER" id="PTHR23135:SF4">
    <property type="entry name" value="UDP-N-ACETYLMURAMOYL-L-ALANYL-D-GLUTAMATE--2,6-DIAMINOPIMELATE LIGASE MURE HOMOLOG, CHLOROPLASTIC"/>
    <property type="match status" value="1"/>
</dbReference>
<dbReference type="InterPro" id="IPR004101">
    <property type="entry name" value="Mur_ligase_C"/>
</dbReference>
<comment type="caution">
    <text evidence="18">Lacks conserved residue(s) required for the propagation of feature annotation.</text>
</comment>
<keyword evidence="11 18" id="KW-0961">Cell wall biogenesis/degradation</keyword>
<feature type="binding site" evidence="18">
    <location>
        <position position="157"/>
    </location>
    <ligand>
        <name>UDP-N-acetyl-alpha-D-muramoyl-L-alanyl-D-glutamate</name>
        <dbReference type="ChEBI" id="CHEBI:83900"/>
    </ligand>
</feature>
<keyword evidence="10 18" id="KW-0131">Cell cycle</keyword>
<keyword evidence="5 18" id="KW-0547">Nucleotide-binding</keyword>
<organism evidence="23 24">
    <name type="scientific">Klebsiella pneumoniae</name>
    <dbReference type="NCBI Taxonomy" id="573"/>
    <lineage>
        <taxon>Bacteria</taxon>
        <taxon>Pseudomonadati</taxon>
        <taxon>Pseudomonadota</taxon>
        <taxon>Gammaproteobacteria</taxon>
        <taxon>Enterobacterales</taxon>
        <taxon>Enterobacteriaceae</taxon>
        <taxon>Klebsiella/Raoultella group</taxon>
        <taxon>Klebsiella</taxon>
        <taxon>Klebsiella pneumoniae complex</taxon>
    </lineage>
</organism>
<feature type="short sequence motif" description="Meso-diaminopimelate recognition motif" evidence="18">
    <location>
        <begin position="414"/>
        <end position="417"/>
    </location>
</feature>
<dbReference type="GO" id="GO:0051301">
    <property type="term" value="P:cell division"/>
    <property type="evidence" value="ECO:0007669"/>
    <property type="project" value="UniProtKB-KW"/>
</dbReference>
<dbReference type="AlphaFoldDB" id="A0A060VIK9"/>
<dbReference type="Gene3D" id="3.90.190.20">
    <property type="entry name" value="Mur ligase, C-terminal domain"/>
    <property type="match status" value="1"/>
</dbReference>
<dbReference type="InterPro" id="IPR036615">
    <property type="entry name" value="Mur_ligase_C_dom_sf"/>
</dbReference>
<dbReference type="NCBIfam" id="NF001123">
    <property type="entry name" value="PRK00139.1-1"/>
    <property type="match status" value="1"/>
</dbReference>
<evidence type="ECO:0000259" key="21">
    <source>
        <dbReference type="Pfam" id="PF02875"/>
    </source>
</evidence>
<feature type="modified residue" description="N6-carboxylysine" evidence="18">
    <location>
        <position position="225"/>
    </location>
</feature>
<dbReference type="PANTHER" id="PTHR23135">
    <property type="entry name" value="MUR LIGASE FAMILY MEMBER"/>
    <property type="match status" value="1"/>
</dbReference>
<evidence type="ECO:0000256" key="5">
    <source>
        <dbReference type="ARBA" id="ARBA00022741"/>
    </source>
</evidence>
<evidence type="ECO:0000256" key="15">
    <source>
        <dbReference type="ARBA" id="ARBA00075482"/>
    </source>
</evidence>
<feature type="binding site" evidence="18">
    <location>
        <position position="193"/>
    </location>
    <ligand>
        <name>UDP-N-acetyl-alpha-D-muramoyl-L-alanyl-D-glutamate</name>
        <dbReference type="ChEBI" id="CHEBI:83900"/>
    </ligand>
</feature>
<evidence type="ECO:0000256" key="17">
    <source>
        <dbReference type="ARBA" id="ARBA00081560"/>
    </source>
</evidence>
<evidence type="ECO:0000256" key="19">
    <source>
        <dbReference type="RuleBase" id="RU004135"/>
    </source>
</evidence>
<dbReference type="SUPFAM" id="SSF53623">
    <property type="entry name" value="MurD-like peptide ligases, catalytic domain"/>
    <property type="match status" value="1"/>
</dbReference>
<evidence type="ECO:0000256" key="11">
    <source>
        <dbReference type="ARBA" id="ARBA00023316"/>
    </source>
</evidence>
<dbReference type="NCBIfam" id="NF001126">
    <property type="entry name" value="PRK00139.1-4"/>
    <property type="match status" value="1"/>
</dbReference>
<keyword evidence="6 18" id="KW-0067">ATP-binding</keyword>
<sequence>MADRNLRDLLAPWVPNAPERILREMTLDSRVTASGDLFIAVQGHQADGRRYIPQAIAQGVAAIIAEAQGEAKDGEIREMHGVPVIYLSQLNERLSALAGRFYHQPSQQLRLVGVTGTNGKTTTTQLLAQWAKLLGETSAVMGTVGNGLLDKVVPTENTTGSAVDVQHVLSSLVGQGATFGAMEVSSHGLVQHRVAALQFAASVFTNLSRDHLDYHGDMEHYEAAKWLLYSTHHCGQAIVNADDEVGRRWLAKLPDAVAVSMEDHINPNCHGRWLKATAVNYHDSGATIQFDSSWGKGEIESRLMGAFNVSNLLLALATLLALGYPLADLLKSAARLQPVCGRMEVFSAPGKPAVVVDYAHTPDALEKALQAARLHCSGKLWCVFGCGGDRDKGKRPLMGAIAEEFADIVVVTDDNPRTEEPRAIINDILAGMLDAGQAKVMEGRAEAVTNAVMQAKENDVVLVAGKGHEDYQIVGNRRLDYSDRVTVARLLGAVA</sequence>
<dbReference type="NCBIfam" id="TIGR01085">
    <property type="entry name" value="murE"/>
    <property type="match status" value="1"/>
</dbReference>
<dbReference type="UniPathway" id="UPA00219"/>
<reference evidence="23 24" key="1">
    <citation type="submission" date="2018-06" db="EMBL/GenBank/DDBJ databases">
        <authorList>
            <consortium name="Pathogen Informatics"/>
            <person name="Doyle S."/>
        </authorList>
    </citation>
    <scope>NUCLEOTIDE SEQUENCE [LARGE SCALE GENOMIC DNA]</scope>
    <source>
        <strain evidence="23 24">NCTC9617</strain>
    </source>
</reference>
<feature type="binding site" evidence="18">
    <location>
        <position position="465"/>
    </location>
    <ligand>
        <name>meso-2,6-diaminopimelate</name>
        <dbReference type="ChEBI" id="CHEBI:57791"/>
    </ligand>
</feature>
<comment type="catalytic activity">
    <reaction evidence="12 18">
        <text>UDP-N-acetyl-alpha-D-muramoyl-L-alanyl-D-glutamate + meso-2,6-diaminopimelate + ATP = UDP-N-acetyl-alpha-D-muramoyl-L-alanyl-gamma-D-glutamyl-meso-2,6-diaminopimelate + ADP + phosphate + H(+)</text>
        <dbReference type="Rhea" id="RHEA:23676"/>
        <dbReference type="ChEBI" id="CHEBI:15378"/>
        <dbReference type="ChEBI" id="CHEBI:30616"/>
        <dbReference type="ChEBI" id="CHEBI:43474"/>
        <dbReference type="ChEBI" id="CHEBI:57791"/>
        <dbReference type="ChEBI" id="CHEBI:83900"/>
        <dbReference type="ChEBI" id="CHEBI:83905"/>
        <dbReference type="ChEBI" id="CHEBI:456216"/>
        <dbReference type="EC" id="6.3.2.13"/>
    </reaction>
</comment>
<proteinExistence type="inferred from homology"/>
<evidence type="ECO:0000256" key="6">
    <source>
        <dbReference type="ARBA" id="ARBA00022840"/>
    </source>
</evidence>
<feature type="binding site" evidence="18">
    <location>
        <position position="27"/>
    </location>
    <ligand>
        <name>UDP-N-acetyl-alpha-D-muramoyl-L-alanyl-D-glutamate</name>
        <dbReference type="ChEBI" id="CHEBI:83900"/>
    </ligand>
</feature>
<dbReference type="Gene3D" id="3.40.1390.10">
    <property type="entry name" value="MurE/MurF, N-terminal domain"/>
    <property type="match status" value="1"/>
</dbReference>
<feature type="binding site" evidence="18">
    <location>
        <position position="390"/>
    </location>
    <ligand>
        <name>meso-2,6-diaminopimelate</name>
        <dbReference type="ChEBI" id="CHEBI:57791"/>
    </ligand>
</feature>
<dbReference type="Pfam" id="PF08245">
    <property type="entry name" value="Mur_ligase_M"/>
    <property type="match status" value="1"/>
</dbReference>
<dbReference type="EMBL" id="UGNC01000005">
    <property type="protein sequence ID" value="STW48773.1"/>
    <property type="molecule type" value="Genomic_DNA"/>
</dbReference>
<dbReference type="InterPro" id="IPR035911">
    <property type="entry name" value="MurE/MurF_N"/>
</dbReference>
<evidence type="ECO:0000256" key="10">
    <source>
        <dbReference type="ARBA" id="ARBA00023306"/>
    </source>
</evidence>
<dbReference type="HAMAP" id="MF_00208">
    <property type="entry name" value="MurE"/>
    <property type="match status" value="1"/>
</dbReference>
<comment type="cofactor">
    <cofactor evidence="18">
        <name>Mg(2+)</name>
        <dbReference type="ChEBI" id="CHEBI:18420"/>
    </cofactor>
</comment>
<feature type="binding site" evidence="18">
    <location>
        <position position="469"/>
    </location>
    <ligand>
        <name>meso-2,6-diaminopimelate</name>
        <dbReference type="ChEBI" id="CHEBI:57791"/>
    </ligand>
</feature>
<dbReference type="Pfam" id="PF02875">
    <property type="entry name" value="Mur_ligase_C"/>
    <property type="match status" value="1"/>
</dbReference>
<dbReference type="FunFam" id="3.40.1190.10:FF:000006">
    <property type="entry name" value="UDP-N-acetylmuramoyl-L-alanyl-D-glutamate--2,6-diaminopimelate ligase"/>
    <property type="match status" value="1"/>
</dbReference>
<keyword evidence="2 18" id="KW-0963">Cytoplasm</keyword>
<dbReference type="GO" id="GO:0008360">
    <property type="term" value="P:regulation of cell shape"/>
    <property type="evidence" value="ECO:0007669"/>
    <property type="project" value="UniProtKB-KW"/>
</dbReference>
<dbReference type="InterPro" id="IPR005761">
    <property type="entry name" value="UDP-N-AcMur-Glu-dNH2Pim_ligase"/>
</dbReference>
<dbReference type="GO" id="GO:0009252">
    <property type="term" value="P:peptidoglycan biosynthetic process"/>
    <property type="evidence" value="ECO:0007669"/>
    <property type="project" value="UniProtKB-UniRule"/>
</dbReference>
<dbReference type="GO" id="GO:0008765">
    <property type="term" value="F:UDP-N-acetylmuramoylalanyl-D-glutamate-2,6-diaminopimelate ligase activity"/>
    <property type="evidence" value="ECO:0007669"/>
    <property type="project" value="UniProtKB-UniRule"/>
</dbReference>
<dbReference type="EC" id="6.3.2.13" evidence="13 18"/>
<evidence type="ECO:0000256" key="18">
    <source>
        <dbReference type="HAMAP-Rule" id="MF_00208"/>
    </source>
</evidence>
<dbReference type="Pfam" id="PF01225">
    <property type="entry name" value="Mur_ligase"/>
    <property type="match status" value="1"/>
</dbReference>
<dbReference type="GO" id="GO:0005737">
    <property type="term" value="C:cytoplasm"/>
    <property type="evidence" value="ECO:0007669"/>
    <property type="project" value="UniProtKB-SubCell"/>
</dbReference>
<feature type="binding site" evidence="18">
    <location>
        <begin position="414"/>
        <end position="417"/>
    </location>
    <ligand>
        <name>meso-2,6-diaminopimelate</name>
        <dbReference type="ChEBI" id="CHEBI:57791"/>
    </ligand>
</feature>
<evidence type="ECO:0000256" key="7">
    <source>
        <dbReference type="ARBA" id="ARBA00022842"/>
    </source>
</evidence>
<evidence type="ECO:0000256" key="1">
    <source>
        <dbReference type="ARBA" id="ARBA00005898"/>
    </source>
</evidence>
<comment type="subcellular location">
    <subcellularLocation>
        <location evidence="18 19">Cytoplasm</location>
    </subcellularLocation>
</comment>
<feature type="binding site" evidence="18">
    <location>
        <begin position="116"/>
        <end position="122"/>
    </location>
    <ligand>
        <name>ATP</name>
        <dbReference type="ChEBI" id="CHEBI:30616"/>
    </ligand>
</feature>
<comment type="similarity">
    <text evidence="1 18">Belongs to the MurCDEF family. MurE subfamily.</text>
</comment>
<evidence type="ECO:0000256" key="4">
    <source>
        <dbReference type="ARBA" id="ARBA00022618"/>
    </source>
</evidence>
<dbReference type="FunFam" id="3.90.190.20:FF:000006">
    <property type="entry name" value="UDP-N-acetylmuramoyl-L-alanyl-D-glutamate--2,6-diaminopimelate ligase"/>
    <property type="match status" value="1"/>
</dbReference>
<dbReference type="GO" id="GO:0000287">
    <property type="term" value="F:magnesium ion binding"/>
    <property type="evidence" value="ECO:0007669"/>
    <property type="project" value="UniProtKB-UniRule"/>
</dbReference>
<evidence type="ECO:0000256" key="8">
    <source>
        <dbReference type="ARBA" id="ARBA00022960"/>
    </source>
</evidence>
<evidence type="ECO:0000256" key="9">
    <source>
        <dbReference type="ARBA" id="ARBA00022984"/>
    </source>
</evidence>
<comment type="PTM">
    <text evidence="18">Carboxylation is probably crucial for Mg(2+) binding and, consequently, for the gamma-phosphate positioning of ATP.</text>
</comment>
<dbReference type="GO" id="GO:0071555">
    <property type="term" value="P:cell wall organization"/>
    <property type="evidence" value="ECO:0007669"/>
    <property type="project" value="UniProtKB-KW"/>
</dbReference>
<name>A0A060VIK9_KLEPN</name>
<keyword evidence="9 18" id="KW-0573">Peptidoglycan synthesis</keyword>
<dbReference type="NCBIfam" id="NF001124">
    <property type="entry name" value="PRK00139.1-2"/>
    <property type="match status" value="1"/>
</dbReference>
<feature type="domain" description="Mur ligase central" evidence="22">
    <location>
        <begin position="114"/>
        <end position="318"/>
    </location>
</feature>
<evidence type="ECO:0000256" key="13">
    <source>
        <dbReference type="ARBA" id="ARBA00066633"/>
    </source>
</evidence>
<dbReference type="GO" id="GO:0005524">
    <property type="term" value="F:ATP binding"/>
    <property type="evidence" value="ECO:0007669"/>
    <property type="project" value="UniProtKB-UniRule"/>
</dbReference>
<evidence type="ECO:0000256" key="3">
    <source>
        <dbReference type="ARBA" id="ARBA00022598"/>
    </source>
</evidence>
<protein>
    <recommendedName>
        <fullName evidence="14 18">UDP-N-acetylmuramoyl-L-alanyl-D-glutamate--2,6-diaminopimelate ligase</fullName>
        <ecNumber evidence="13 18">6.3.2.13</ecNumber>
    </recommendedName>
    <alternativeName>
        <fullName evidence="15 18">Meso-A2pm-adding enzyme</fullName>
    </alternativeName>
    <alternativeName>
        <fullName evidence="16 18">Meso-diaminopimelate-adding enzyme</fullName>
    </alternativeName>
    <alternativeName>
        <fullName evidence="17 18">UDP-MurNAc-L-Ala-D-Glu:meso-diaminopimelate ligase</fullName>
    </alternativeName>
    <alternativeName>
        <fullName evidence="18">UDP-MurNAc-tripeptide synthetase</fullName>
    </alternativeName>
    <alternativeName>
        <fullName evidence="18">UDP-N-acetylmuramyl-tripeptide synthetase</fullName>
    </alternativeName>
</protein>
<evidence type="ECO:0000256" key="12">
    <source>
        <dbReference type="ARBA" id="ARBA00050251"/>
    </source>
</evidence>
<evidence type="ECO:0000259" key="22">
    <source>
        <dbReference type="Pfam" id="PF08245"/>
    </source>
</evidence>
<feature type="binding site" evidence="18">
    <location>
        <position position="29"/>
    </location>
    <ligand>
        <name>UDP-N-acetyl-alpha-D-muramoyl-L-alanyl-D-glutamate</name>
        <dbReference type="ChEBI" id="CHEBI:83900"/>
    </ligand>
</feature>